<sequence>MGKELRAGEKKRKSKYTLTFSELMATKRLINLSSSKDGNKGADSNIQSEGFTYSNVVNPLERAAFLFEVILYREKDFLLA</sequence>
<dbReference type="Proteomes" id="UP000266861">
    <property type="component" value="Unassembled WGS sequence"/>
</dbReference>
<organism evidence="1 2">
    <name type="scientific">Diversispora epigaea</name>
    <dbReference type="NCBI Taxonomy" id="1348612"/>
    <lineage>
        <taxon>Eukaryota</taxon>
        <taxon>Fungi</taxon>
        <taxon>Fungi incertae sedis</taxon>
        <taxon>Mucoromycota</taxon>
        <taxon>Glomeromycotina</taxon>
        <taxon>Glomeromycetes</taxon>
        <taxon>Diversisporales</taxon>
        <taxon>Diversisporaceae</taxon>
        <taxon>Diversispora</taxon>
    </lineage>
</organism>
<evidence type="ECO:0000313" key="1">
    <source>
        <dbReference type="EMBL" id="RHZ61903.1"/>
    </source>
</evidence>
<comment type="caution">
    <text evidence="1">The sequence shown here is derived from an EMBL/GenBank/DDBJ whole genome shotgun (WGS) entry which is preliminary data.</text>
</comment>
<dbReference type="EMBL" id="PQFF01000315">
    <property type="protein sequence ID" value="RHZ61903.1"/>
    <property type="molecule type" value="Genomic_DNA"/>
</dbReference>
<name>A0A397HKY5_9GLOM</name>
<proteinExistence type="predicted"/>
<reference evidence="1 2" key="1">
    <citation type="submission" date="2018-08" db="EMBL/GenBank/DDBJ databases">
        <title>Genome and evolution of the arbuscular mycorrhizal fungus Diversispora epigaea (formerly Glomus versiforme) and its bacterial endosymbionts.</title>
        <authorList>
            <person name="Sun X."/>
            <person name="Fei Z."/>
            <person name="Harrison M."/>
        </authorList>
    </citation>
    <scope>NUCLEOTIDE SEQUENCE [LARGE SCALE GENOMIC DNA]</scope>
    <source>
        <strain evidence="1 2">IT104</strain>
    </source>
</reference>
<accession>A0A397HKY5</accession>
<dbReference type="AlphaFoldDB" id="A0A397HKY5"/>
<evidence type="ECO:0000313" key="2">
    <source>
        <dbReference type="Proteomes" id="UP000266861"/>
    </source>
</evidence>
<gene>
    <name evidence="1" type="ORF">Glove_345g62</name>
</gene>
<keyword evidence="2" id="KW-1185">Reference proteome</keyword>
<protein>
    <submittedName>
        <fullName evidence="1">Uncharacterized protein</fullName>
    </submittedName>
</protein>